<keyword evidence="3" id="KW-0964">Secreted</keyword>
<dbReference type="InterPro" id="IPR045051">
    <property type="entry name" value="SBT"/>
</dbReference>
<feature type="domain" description="Inhibitor I9" evidence="11">
    <location>
        <begin position="42"/>
        <end position="119"/>
    </location>
</feature>
<dbReference type="Gene3D" id="3.30.70.80">
    <property type="entry name" value="Peptidase S8 propeptide/proteinase inhibitor I9"/>
    <property type="match status" value="1"/>
</dbReference>
<organism evidence="13 14">
    <name type="scientific">Pyrus ussuriensis x Pyrus communis</name>
    <dbReference type="NCBI Taxonomy" id="2448454"/>
    <lineage>
        <taxon>Eukaryota</taxon>
        <taxon>Viridiplantae</taxon>
        <taxon>Streptophyta</taxon>
        <taxon>Embryophyta</taxon>
        <taxon>Tracheophyta</taxon>
        <taxon>Spermatophyta</taxon>
        <taxon>Magnoliopsida</taxon>
        <taxon>eudicotyledons</taxon>
        <taxon>Gunneridae</taxon>
        <taxon>Pentapetalae</taxon>
        <taxon>rosids</taxon>
        <taxon>fabids</taxon>
        <taxon>Rosales</taxon>
        <taxon>Rosaceae</taxon>
        <taxon>Amygdaloideae</taxon>
        <taxon>Maleae</taxon>
        <taxon>Pyrus</taxon>
    </lineage>
</organism>
<evidence type="ECO:0000259" key="11">
    <source>
        <dbReference type="Pfam" id="PF05922"/>
    </source>
</evidence>
<evidence type="ECO:0000313" key="13">
    <source>
        <dbReference type="EMBL" id="KAB2608971.1"/>
    </source>
</evidence>
<dbReference type="Proteomes" id="UP000327157">
    <property type="component" value="Chromosome 14"/>
</dbReference>
<dbReference type="PROSITE" id="PS51892">
    <property type="entry name" value="SUBTILASE"/>
    <property type="match status" value="1"/>
</dbReference>
<dbReference type="GO" id="GO:0006508">
    <property type="term" value="P:proteolysis"/>
    <property type="evidence" value="ECO:0007669"/>
    <property type="project" value="UniProtKB-KW"/>
</dbReference>
<dbReference type="PROSITE" id="PS00138">
    <property type="entry name" value="SUBTILASE_SER"/>
    <property type="match status" value="1"/>
</dbReference>
<evidence type="ECO:0000256" key="7">
    <source>
        <dbReference type="ARBA" id="ARBA00022825"/>
    </source>
</evidence>
<evidence type="ECO:0000259" key="10">
    <source>
        <dbReference type="Pfam" id="PF00082"/>
    </source>
</evidence>
<dbReference type="CDD" id="cd02120">
    <property type="entry name" value="PA_subtilisin_like"/>
    <property type="match status" value="1"/>
</dbReference>
<dbReference type="PANTHER" id="PTHR10795">
    <property type="entry name" value="PROPROTEIN CONVERTASE SUBTILISIN/KEXIN"/>
    <property type="match status" value="1"/>
</dbReference>
<gene>
    <name evidence="13" type="ORF">D8674_012139</name>
</gene>
<evidence type="ECO:0000259" key="12">
    <source>
        <dbReference type="Pfam" id="PF17766"/>
    </source>
</evidence>
<reference evidence="13 14" key="1">
    <citation type="submission" date="2019-09" db="EMBL/GenBank/DDBJ databases">
        <authorList>
            <person name="Ou C."/>
        </authorList>
    </citation>
    <scope>NUCLEOTIDE SEQUENCE [LARGE SCALE GENOMIC DNA]</scope>
    <source>
        <strain evidence="13">S2</strain>
        <tissue evidence="13">Leaf</tissue>
    </source>
</reference>
<evidence type="ECO:0000256" key="9">
    <source>
        <dbReference type="PROSITE-ProRule" id="PRU01240"/>
    </source>
</evidence>
<dbReference type="InterPro" id="IPR041469">
    <property type="entry name" value="Subtilisin-like_FN3"/>
</dbReference>
<dbReference type="InterPro" id="IPR034197">
    <property type="entry name" value="Peptidases_S8_3"/>
</dbReference>
<evidence type="ECO:0000256" key="2">
    <source>
        <dbReference type="ARBA" id="ARBA00011073"/>
    </source>
</evidence>
<feature type="active site" description="Charge relay system" evidence="8 9">
    <location>
        <position position="154"/>
    </location>
</feature>
<reference evidence="13 14" key="3">
    <citation type="submission" date="2019-11" db="EMBL/GenBank/DDBJ databases">
        <title>A de novo genome assembly of a pear dwarfing rootstock.</title>
        <authorList>
            <person name="Wang F."/>
            <person name="Wang J."/>
            <person name="Li S."/>
            <person name="Zhang Y."/>
            <person name="Fang M."/>
            <person name="Ma L."/>
            <person name="Zhao Y."/>
            <person name="Jiang S."/>
        </authorList>
    </citation>
    <scope>NUCLEOTIDE SEQUENCE [LARGE SCALE GENOMIC DNA]</scope>
    <source>
        <strain evidence="13">S2</strain>
        <tissue evidence="13">Leaf</tissue>
    </source>
</reference>
<keyword evidence="5" id="KW-0732">Signal</keyword>
<accession>A0A5N5G5B7</accession>
<evidence type="ECO:0000313" key="14">
    <source>
        <dbReference type="Proteomes" id="UP000327157"/>
    </source>
</evidence>
<dbReference type="Pfam" id="PF05922">
    <property type="entry name" value="Inhibitor_I9"/>
    <property type="match status" value="1"/>
</dbReference>
<comment type="caution">
    <text evidence="13">The sequence shown here is derived from an EMBL/GenBank/DDBJ whole genome shotgun (WGS) entry which is preliminary data.</text>
</comment>
<evidence type="ECO:0000256" key="3">
    <source>
        <dbReference type="ARBA" id="ARBA00022525"/>
    </source>
</evidence>
<name>A0A5N5G5B7_9ROSA</name>
<reference evidence="14" key="2">
    <citation type="submission" date="2019-10" db="EMBL/GenBank/DDBJ databases">
        <title>A de novo genome assembly of a pear dwarfing rootstock.</title>
        <authorList>
            <person name="Wang F."/>
            <person name="Wang J."/>
            <person name="Li S."/>
            <person name="Zhang Y."/>
            <person name="Fang M."/>
            <person name="Ma L."/>
            <person name="Zhao Y."/>
            <person name="Jiang S."/>
        </authorList>
    </citation>
    <scope>NUCLEOTIDE SEQUENCE [LARGE SCALE GENOMIC DNA]</scope>
</reference>
<dbReference type="SUPFAM" id="SSF52743">
    <property type="entry name" value="Subtilisin-like"/>
    <property type="match status" value="1"/>
</dbReference>
<dbReference type="EMBL" id="SMOL01000553">
    <property type="protein sequence ID" value="KAB2608971.1"/>
    <property type="molecule type" value="Genomic_DNA"/>
</dbReference>
<feature type="active site" description="Charge relay system" evidence="8 9">
    <location>
        <position position="233"/>
    </location>
</feature>
<sequence length="782" mass="83618">MGFLRVNGKIDKALLFVAASFLLVFNGNNTLIAPVDGKSKLHIVYLGAKHNEDPERLTDLHHDMLASVVGSKEAAIESMVYSYKHGFSGFAAKLTGSQAKKISECSGVVHVRPNSFYTPHTTRSWDYLGLSSHSPTNLMHETNMGDGVIIGIIDTGIWPESKMLKDDGVGPIPTRWKGRCVSRSEGDFNATTACNRKLIGAKMFIKGFIHEQPFNKTEFLVVDYYSARDAYGHGTHTATTAAGSFVANASYKGLALGVVRGGAPRAHLAVYKACWRQSGPKPSCTDADLLKAFDEAIHDGVDVLSISIGSDDPNFKFEEVDMHNGIATGSFYAVAKGITVVCSAGNAGPAPQTVSNVAPWIITVAATTMDRSFPTPITLGNNKTLLGQALFVGKEVGFAGLVHLESLEPFHTADGACYSFRVNNNTLVDGNVAIYFTTEIWQEYVAACAVARAGGVGLIIARNPSSLNYSDDFPFIGVDYELGTEIMSYIRSTRSPIVKLSPSKTLTGKPVSTKVAPFSSRGPNAIAPTILKPDIAAPGVNILAANPAGDGGFELMWGTSMAAPHIAGIVALLKSLHPDWSPAAMKSALVTTAWKTDPFGEPIFAEGAGLKLADPFDYGGGLVNPNKAAHPGLIYDMGTNDYINHLCAFGYDTSTVTLLVEHATSCPVPKPSILDMNLPSITIPNLRNPITLTRTVTNVGPVSSTYKAQIEPPPGINVVVRPETLVFNSTVKKISFTVEVSTTHRVNTAYFFGSLTWNDGVHAVTSPISVRTQILPSYTDDN</sequence>
<feature type="domain" description="Subtilisin-like protease fibronectin type-III" evidence="12">
    <location>
        <begin position="675"/>
        <end position="770"/>
    </location>
</feature>
<dbReference type="GO" id="GO:0005576">
    <property type="term" value="C:extracellular region"/>
    <property type="evidence" value="ECO:0007669"/>
    <property type="project" value="UniProtKB-SubCell"/>
</dbReference>
<dbReference type="InterPro" id="IPR000209">
    <property type="entry name" value="Peptidase_S8/S53_dom"/>
</dbReference>
<feature type="domain" description="Peptidase S8/S53" evidence="10">
    <location>
        <begin position="145"/>
        <end position="596"/>
    </location>
</feature>
<keyword evidence="4 9" id="KW-0645">Protease</keyword>
<dbReference type="InterPro" id="IPR010259">
    <property type="entry name" value="S8pro/Inhibitor_I9"/>
</dbReference>
<dbReference type="Pfam" id="PF17766">
    <property type="entry name" value="fn3_6"/>
    <property type="match status" value="1"/>
</dbReference>
<protein>
    <submittedName>
        <fullName evidence="13">Subtilisin-like protease SBT5.4</fullName>
    </submittedName>
</protein>
<dbReference type="GO" id="GO:0004252">
    <property type="term" value="F:serine-type endopeptidase activity"/>
    <property type="evidence" value="ECO:0007669"/>
    <property type="project" value="UniProtKB-UniRule"/>
</dbReference>
<dbReference type="FunFam" id="3.40.50.200:FF:000006">
    <property type="entry name" value="Subtilisin-like protease SBT1.5"/>
    <property type="match status" value="1"/>
</dbReference>
<keyword evidence="14" id="KW-1185">Reference proteome</keyword>
<dbReference type="PRINTS" id="PR00723">
    <property type="entry name" value="SUBTILISIN"/>
</dbReference>
<dbReference type="InterPro" id="IPR015500">
    <property type="entry name" value="Peptidase_S8_subtilisin-rel"/>
</dbReference>
<comment type="subcellular location">
    <subcellularLocation>
        <location evidence="1">Secreted</location>
    </subcellularLocation>
</comment>
<dbReference type="Pfam" id="PF00082">
    <property type="entry name" value="Peptidase_S8"/>
    <property type="match status" value="1"/>
</dbReference>
<dbReference type="GO" id="GO:0009609">
    <property type="term" value="P:response to symbiotic bacterium"/>
    <property type="evidence" value="ECO:0007669"/>
    <property type="project" value="UniProtKB-ARBA"/>
</dbReference>
<dbReference type="FunFam" id="2.60.40.2310:FF:000001">
    <property type="entry name" value="Subtilisin-like protease SBT1.5"/>
    <property type="match status" value="1"/>
</dbReference>
<dbReference type="OrthoDB" id="206201at2759"/>
<evidence type="ECO:0000256" key="6">
    <source>
        <dbReference type="ARBA" id="ARBA00022801"/>
    </source>
</evidence>
<feature type="active site" description="Charge relay system" evidence="8 9">
    <location>
        <position position="560"/>
    </location>
</feature>
<keyword evidence="6 9" id="KW-0378">Hydrolase</keyword>
<dbReference type="FunFam" id="3.30.70.80:FF:000002">
    <property type="entry name" value="Subtilisin-like protease SBT5.3"/>
    <property type="match status" value="1"/>
</dbReference>
<evidence type="ECO:0000256" key="5">
    <source>
        <dbReference type="ARBA" id="ARBA00022729"/>
    </source>
</evidence>
<dbReference type="InterPro" id="IPR023828">
    <property type="entry name" value="Peptidase_S8_Ser-AS"/>
</dbReference>
<evidence type="ECO:0000256" key="4">
    <source>
        <dbReference type="ARBA" id="ARBA00022670"/>
    </source>
</evidence>
<dbReference type="InterPro" id="IPR037045">
    <property type="entry name" value="S8pro/Inhibitor_I9_sf"/>
</dbReference>
<comment type="similarity">
    <text evidence="2 9">Belongs to the peptidase S8 family.</text>
</comment>
<evidence type="ECO:0000256" key="1">
    <source>
        <dbReference type="ARBA" id="ARBA00004613"/>
    </source>
</evidence>
<keyword evidence="7 9" id="KW-0720">Serine protease</keyword>
<dbReference type="InterPro" id="IPR036852">
    <property type="entry name" value="Peptidase_S8/S53_dom_sf"/>
</dbReference>
<dbReference type="Gene3D" id="3.50.30.30">
    <property type="match status" value="1"/>
</dbReference>
<evidence type="ECO:0000256" key="8">
    <source>
        <dbReference type="PIRSR" id="PIRSR615500-1"/>
    </source>
</evidence>
<dbReference type="Gene3D" id="2.60.40.2310">
    <property type="match status" value="1"/>
</dbReference>
<proteinExistence type="inferred from homology"/>
<dbReference type="AlphaFoldDB" id="A0A5N5G5B7"/>
<dbReference type="CDD" id="cd04852">
    <property type="entry name" value="Peptidases_S8_3"/>
    <property type="match status" value="1"/>
</dbReference>
<dbReference type="Gene3D" id="3.40.50.200">
    <property type="entry name" value="Peptidase S8/S53 domain"/>
    <property type="match status" value="1"/>
</dbReference>